<dbReference type="InterPro" id="IPR001387">
    <property type="entry name" value="Cro/C1-type_HTH"/>
</dbReference>
<accession>A0ABT1F279</accession>
<dbReference type="SUPFAM" id="SSF51306">
    <property type="entry name" value="LexA/Signal peptidase"/>
    <property type="match status" value="1"/>
</dbReference>
<name>A0ABT1F279_9PROT</name>
<dbReference type="InterPro" id="IPR015927">
    <property type="entry name" value="Peptidase_S24_S26A/B/C"/>
</dbReference>
<evidence type="ECO:0000259" key="1">
    <source>
        <dbReference type="PROSITE" id="PS50943"/>
    </source>
</evidence>
<dbReference type="InterPro" id="IPR036286">
    <property type="entry name" value="LexA/Signal_pep-like_sf"/>
</dbReference>
<evidence type="ECO:0000313" key="2">
    <source>
        <dbReference type="EMBL" id="MCP1258339.1"/>
    </source>
</evidence>
<protein>
    <recommendedName>
        <fullName evidence="1">HTH cro/C1-type domain-containing protein</fullName>
    </recommendedName>
</protein>
<evidence type="ECO:0000313" key="3">
    <source>
        <dbReference type="Proteomes" id="UP001523528"/>
    </source>
</evidence>
<proteinExistence type="predicted"/>
<dbReference type="EMBL" id="JAMYZZ010000009">
    <property type="protein sequence ID" value="MCP1258339.1"/>
    <property type="molecule type" value="Genomic_DNA"/>
</dbReference>
<dbReference type="Pfam" id="PF13443">
    <property type="entry name" value="HTH_26"/>
    <property type="match status" value="1"/>
</dbReference>
<dbReference type="RefSeq" id="WP_253543816.1">
    <property type="nucleotide sequence ID" value="NZ_JAMYZY010000028.1"/>
</dbReference>
<feature type="domain" description="HTH cro/C1-type" evidence="1">
    <location>
        <begin position="8"/>
        <end position="45"/>
    </location>
</feature>
<gene>
    <name evidence="2" type="ORF">NKW50_07015</name>
</gene>
<reference evidence="2 3" key="1">
    <citation type="submission" date="2022-06" db="EMBL/GenBank/DDBJ databases">
        <title>Acetobacer genomes from food samples.</title>
        <authorList>
            <person name="Sombolestani A."/>
        </authorList>
    </citation>
    <scope>NUCLEOTIDE SEQUENCE [LARGE SCALE GENOMIC DNA]</scope>
    <source>
        <strain evidence="2 3">R-83285</strain>
    </source>
</reference>
<sequence length="216" mass="23589">MRKVSLDAGLSESAAKHIIYGSSQSPRMDTIEKIASVLGVTVQEITGDEVAQPKNQIPLMRVPVIGKVQAGLWQDALEIPFNERYSISIPDVGDYPGLPRYGLKVAGDSMNRVFPEGATVVIINFSDLGRLPRYGEYVVAERRCPERDCFEATVKAVEIRGDGSVLLWPKSTNPEFQTPIELLSGGWEDGDGWGVPDVIIKGLVVAVYQVPTLATF</sequence>
<dbReference type="Gene3D" id="2.10.109.10">
    <property type="entry name" value="Umud Fragment, subunit A"/>
    <property type="match status" value="1"/>
</dbReference>
<dbReference type="InterPro" id="IPR010982">
    <property type="entry name" value="Lambda_DNA-bd_dom_sf"/>
</dbReference>
<dbReference type="Gene3D" id="1.10.260.40">
    <property type="entry name" value="lambda repressor-like DNA-binding domains"/>
    <property type="match status" value="1"/>
</dbReference>
<dbReference type="Proteomes" id="UP001523528">
    <property type="component" value="Unassembled WGS sequence"/>
</dbReference>
<dbReference type="Pfam" id="PF00717">
    <property type="entry name" value="Peptidase_S24"/>
    <property type="match status" value="1"/>
</dbReference>
<organism evidence="2 3">
    <name type="scientific">Acetobacter lambici</name>
    <dbReference type="NCBI Taxonomy" id="1332824"/>
    <lineage>
        <taxon>Bacteria</taxon>
        <taxon>Pseudomonadati</taxon>
        <taxon>Pseudomonadota</taxon>
        <taxon>Alphaproteobacteria</taxon>
        <taxon>Acetobacterales</taxon>
        <taxon>Acetobacteraceae</taxon>
        <taxon>Acetobacter</taxon>
    </lineage>
</organism>
<comment type="caution">
    <text evidence="2">The sequence shown here is derived from an EMBL/GenBank/DDBJ whole genome shotgun (WGS) entry which is preliminary data.</text>
</comment>
<dbReference type="InterPro" id="IPR039418">
    <property type="entry name" value="LexA-like"/>
</dbReference>
<dbReference type="PROSITE" id="PS50943">
    <property type="entry name" value="HTH_CROC1"/>
    <property type="match status" value="1"/>
</dbReference>
<dbReference type="CDD" id="cd00093">
    <property type="entry name" value="HTH_XRE"/>
    <property type="match status" value="1"/>
</dbReference>
<dbReference type="CDD" id="cd06529">
    <property type="entry name" value="S24_LexA-like"/>
    <property type="match status" value="1"/>
</dbReference>
<keyword evidence="3" id="KW-1185">Reference proteome</keyword>